<dbReference type="CDD" id="cd00130">
    <property type="entry name" value="PAS"/>
    <property type="match status" value="2"/>
</dbReference>
<dbReference type="PROSITE" id="PS50883">
    <property type="entry name" value="EAL"/>
    <property type="match status" value="1"/>
</dbReference>
<proteinExistence type="predicted"/>
<evidence type="ECO:0000313" key="5">
    <source>
        <dbReference type="EMBL" id="POF29669.1"/>
    </source>
</evidence>
<dbReference type="RefSeq" id="WP_103223732.1">
    <property type="nucleotide sequence ID" value="NZ_PPCN01000008.1"/>
</dbReference>
<feature type="domain" description="PAS" evidence="1">
    <location>
        <begin position="160"/>
        <end position="200"/>
    </location>
</feature>
<name>A0A2S3UQ98_9HYPH</name>
<dbReference type="Gene3D" id="3.30.450.20">
    <property type="entry name" value="PAS domain"/>
    <property type="match status" value="3"/>
</dbReference>
<dbReference type="InterPro" id="IPR000700">
    <property type="entry name" value="PAS-assoc_C"/>
</dbReference>
<dbReference type="PROSITE" id="PS50887">
    <property type="entry name" value="GGDEF"/>
    <property type="match status" value="1"/>
</dbReference>
<dbReference type="Gene3D" id="3.20.20.450">
    <property type="entry name" value="EAL domain"/>
    <property type="match status" value="1"/>
</dbReference>
<evidence type="ECO:0000259" key="1">
    <source>
        <dbReference type="PROSITE" id="PS50112"/>
    </source>
</evidence>
<dbReference type="PROSITE" id="PS50112">
    <property type="entry name" value="PAS"/>
    <property type="match status" value="1"/>
</dbReference>
<dbReference type="InterPro" id="IPR001610">
    <property type="entry name" value="PAC"/>
</dbReference>
<gene>
    <name evidence="5" type="ORF">CLV41_10892</name>
</gene>
<protein>
    <submittedName>
        <fullName evidence="5">PAS domain S-box-containing protein/diguanylate cyclase (GGDEF)-like protein</fullName>
    </submittedName>
</protein>
<dbReference type="InterPro" id="IPR043128">
    <property type="entry name" value="Rev_trsase/Diguanyl_cyclase"/>
</dbReference>
<dbReference type="InterPro" id="IPR001633">
    <property type="entry name" value="EAL_dom"/>
</dbReference>
<accession>A0A2S3UQ98</accession>
<dbReference type="EMBL" id="PPCN01000008">
    <property type="protein sequence ID" value="POF29669.1"/>
    <property type="molecule type" value="Genomic_DNA"/>
</dbReference>
<dbReference type="Proteomes" id="UP000236959">
    <property type="component" value="Unassembled WGS sequence"/>
</dbReference>
<feature type="domain" description="PAC" evidence="2">
    <location>
        <begin position="216"/>
        <end position="268"/>
    </location>
</feature>
<feature type="domain" description="EAL" evidence="3">
    <location>
        <begin position="580"/>
        <end position="834"/>
    </location>
</feature>
<dbReference type="InterPro" id="IPR000014">
    <property type="entry name" value="PAS"/>
</dbReference>
<dbReference type="PANTHER" id="PTHR44757">
    <property type="entry name" value="DIGUANYLATE CYCLASE DGCP"/>
    <property type="match status" value="1"/>
</dbReference>
<reference evidence="5 6" key="1">
    <citation type="submission" date="2018-01" db="EMBL/GenBank/DDBJ databases">
        <title>Genomic Encyclopedia of Archaeal and Bacterial Type Strains, Phase II (KMG-II): from individual species to whole genera.</title>
        <authorList>
            <person name="Goeker M."/>
        </authorList>
    </citation>
    <scope>NUCLEOTIDE SEQUENCE [LARGE SCALE GENOMIC DNA]</scope>
    <source>
        <strain evidence="5 6">DSM 17023</strain>
    </source>
</reference>
<dbReference type="AlphaFoldDB" id="A0A2S3UQ98"/>
<dbReference type="SUPFAM" id="SSF141868">
    <property type="entry name" value="EAL domain-like"/>
    <property type="match status" value="1"/>
</dbReference>
<evidence type="ECO:0000259" key="2">
    <source>
        <dbReference type="PROSITE" id="PS50113"/>
    </source>
</evidence>
<dbReference type="Pfam" id="PF13188">
    <property type="entry name" value="PAS_8"/>
    <property type="match status" value="1"/>
</dbReference>
<dbReference type="InterPro" id="IPR052155">
    <property type="entry name" value="Biofilm_reg_signaling"/>
</dbReference>
<dbReference type="NCBIfam" id="TIGR00229">
    <property type="entry name" value="sensory_box"/>
    <property type="match status" value="1"/>
</dbReference>
<organism evidence="5 6">
    <name type="scientific">Roseibium marinum</name>
    <dbReference type="NCBI Taxonomy" id="281252"/>
    <lineage>
        <taxon>Bacteria</taxon>
        <taxon>Pseudomonadati</taxon>
        <taxon>Pseudomonadota</taxon>
        <taxon>Alphaproteobacteria</taxon>
        <taxon>Hyphomicrobiales</taxon>
        <taxon>Stappiaceae</taxon>
        <taxon>Roseibium</taxon>
    </lineage>
</organism>
<dbReference type="InterPro" id="IPR035965">
    <property type="entry name" value="PAS-like_dom_sf"/>
</dbReference>
<comment type="caution">
    <text evidence="5">The sequence shown here is derived from an EMBL/GenBank/DDBJ whole genome shotgun (WGS) entry which is preliminary data.</text>
</comment>
<evidence type="ECO:0000259" key="3">
    <source>
        <dbReference type="PROSITE" id="PS50883"/>
    </source>
</evidence>
<dbReference type="CDD" id="cd01948">
    <property type="entry name" value="EAL"/>
    <property type="match status" value="1"/>
</dbReference>
<dbReference type="SMART" id="SM00091">
    <property type="entry name" value="PAS"/>
    <property type="match status" value="2"/>
</dbReference>
<evidence type="ECO:0000259" key="4">
    <source>
        <dbReference type="PROSITE" id="PS50887"/>
    </source>
</evidence>
<dbReference type="Pfam" id="PF12860">
    <property type="entry name" value="PAS_7"/>
    <property type="match status" value="1"/>
</dbReference>
<dbReference type="Pfam" id="PF08448">
    <property type="entry name" value="PAS_4"/>
    <property type="match status" value="1"/>
</dbReference>
<dbReference type="OrthoDB" id="9814202at2"/>
<dbReference type="CDD" id="cd01949">
    <property type="entry name" value="GGDEF"/>
    <property type="match status" value="1"/>
</dbReference>
<dbReference type="PROSITE" id="PS50113">
    <property type="entry name" value="PAC"/>
    <property type="match status" value="1"/>
</dbReference>
<dbReference type="InterPro" id="IPR035919">
    <property type="entry name" value="EAL_sf"/>
</dbReference>
<dbReference type="SMART" id="SM00052">
    <property type="entry name" value="EAL"/>
    <property type="match status" value="1"/>
</dbReference>
<sequence length="859" mass="93984">MPNTSSFAGAIFSNAPVGLIVFDQHGTVVDANPEALRQLELSLGQLLGCGVNQTLSNADGHPPLDEIADVLKLILESSQGTAGHVVELLVGGKVKALKIDSQPMIADNGEASWQLASLVDVTKEWAQCKSLVAAKDWVEKTQAELSAYKAALERHAIVGVTDRTGRITYANQKFCEISGYSAAELIGQKHSLLNSGHHPKAFFADMWRTISGGDPRHGEICNRAKDASEYWVDTTVAPLRNPAGQITNYLSIRYDITEKKIAEAALHAEVTRRREAEALLLDVIESIPDAVGAFDQNDRLLIFNSAYRDFYTDSAAVIQVGADFESILRHSVSSGQFVLPNDSPEGREMWIARRLREHRAPGNVSIQQLSNGRWLQVREQRSQSGCIVGVRTDITALKEAESLIKSQAERDPLTGLFNRSILLDRLTGPVERSVNSGAQGALVVADLDNFKDVNDTLGHDCGDELLVQIARRINETVRVSDTVVRLGGDEFAIILPNVKRVDQIDRLMQKLIKKIAAPIELAGRSIRPSATMGICTFPHDSVDPAELLKFSDIALYQAKAHNRGRYCFFSEKLREGLERREAVADALRLALENGEIDIALQPQFKIADGAHAGFEALARWRHREGEMPPGQFIPVAEETGLIIPLGQYVLERTLAEASRLKKLSLTPGIVAVNVAASQLKLDNFPETIETLLRRYGLPPEALEIEITENVLLDRSSRRIGQSLQAIHEIGIQIALDDFGTGHASLSHLKRIPVDRLKLDRSFVCGIGINAGDEVIVRTILNLAQSLGKSVVAEGVETRDQLNFLRNLGCDIGQGYLLSVPLAPQKAERFLRKNVSCSVTGLPAEPASPYSSVSPITCTI</sequence>
<dbReference type="InterPro" id="IPR013656">
    <property type="entry name" value="PAS_4"/>
</dbReference>
<dbReference type="SUPFAM" id="SSF55785">
    <property type="entry name" value="PYP-like sensor domain (PAS domain)"/>
    <property type="match status" value="3"/>
</dbReference>
<dbReference type="SMART" id="SM00267">
    <property type="entry name" value="GGDEF"/>
    <property type="match status" value="1"/>
</dbReference>
<dbReference type="NCBIfam" id="TIGR00254">
    <property type="entry name" value="GGDEF"/>
    <property type="match status" value="1"/>
</dbReference>
<dbReference type="PANTHER" id="PTHR44757:SF2">
    <property type="entry name" value="BIOFILM ARCHITECTURE MAINTENANCE PROTEIN MBAA"/>
    <property type="match status" value="1"/>
</dbReference>
<keyword evidence="6" id="KW-1185">Reference proteome</keyword>
<dbReference type="Pfam" id="PF00990">
    <property type="entry name" value="GGDEF"/>
    <property type="match status" value="1"/>
</dbReference>
<evidence type="ECO:0000313" key="6">
    <source>
        <dbReference type="Proteomes" id="UP000236959"/>
    </source>
</evidence>
<dbReference type="SUPFAM" id="SSF55073">
    <property type="entry name" value="Nucleotide cyclase"/>
    <property type="match status" value="1"/>
</dbReference>
<dbReference type="SMART" id="SM00086">
    <property type="entry name" value="PAC"/>
    <property type="match status" value="1"/>
</dbReference>
<feature type="domain" description="GGDEF" evidence="4">
    <location>
        <begin position="438"/>
        <end position="571"/>
    </location>
</feature>
<dbReference type="Pfam" id="PF00563">
    <property type="entry name" value="EAL"/>
    <property type="match status" value="1"/>
</dbReference>
<dbReference type="Gene3D" id="3.30.70.270">
    <property type="match status" value="1"/>
</dbReference>
<dbReference type="InterPro" id="IPR000160">
    <property type="entry name" value="GGDEF_dom"/>
</dbReference>
<dbReference type="InterPro" id="IPR029787">
    <property type="entry name" value="Nucleotide_cyclase"/>
</dbReference>